<evidence type="ECO:0000256" key="3">
    <source>
        <dbReference type="ARBA" id="ARBA00022842"/>
    </source>
</evidence>
<dbReference type="PIRSF" id="PIRSF001373">
    <property type="entry name" value="TrpE"/>
    <property type="match status" value="1"/>
</dbReference>
<evidence type="ECO:0000259" key="9">
    <source>
        <dbReference type="Pfam" id="PF00425"/>
    </source>
</evidence>
<dbReference type="GO" id="GO:0000162">
    <property type="term" value="P:L-tryptophan biosynthetic process"/>
    <property type="evidence" value="ECO:0007669"/>
    <property type="project" value="UniProtKB-UniPathway"/>
</dbReference>
<evidence type="ECO:0000256" key="1">
    <source>
        <dbReference type="ARBA" id="ARBA00009562"/>
    </source>
</evidence>
<keyword evidence="6" id="KW-0057">Aromatic amino acid biosynthesis</keyword>
<feature type="binding site" evidence="8">
    <location>
        <position position="403"/>
    </location>
    <ligand>
        <name>Mg(2+)</name>
        <dbReference type="ChEBI" id="CHEBI:18420"/>
    </ligand>
</feature>
<sequence>MLGNRTTSTPQSDVEEGELNKLGNLFPISVATQYQADPVDVLKRLAHTGGEHILLESAEIDSRQNLKSLFMIDASMKLVCQGQQVTVTALSDNGVCILNWLQNELKEFLSASEASTAKANKGRCVFEFALPASNLTEKERLAAPANTLPLRTLQQKLTSLQPHPFAIFLAGVFAYDLLATFEQLPEVTEGINDCPDYQFYLAETLLIMDHEAQQTELLGILASGDNAETRHQQLCQRLGELMSRMQAPFNSGSNLFSPATTAPVGKNRTTVKLDFANVNSHPQREEFKAIVLDMKKHIAAGDIFQVVPSRNFTLPCANALSSYAELKKNNPSPYMFYMRTAEFELFGASPESALKFTASNRQVELYPIAGTRSRARDAAGNIKPDQDSRIELALRQDQKELAEHMMLVDLARNDLARIARTGSRYVADLLKVDRYSHVMHLVSRVVATLRDDLDALDAYRACMNMGTLVGAPKISAASLIRGAEGCRRGSYGGAVGYLNGAGDMDTCIVIRSAYVKNGKAIVQAGAGVVFDSDADAEVAETEQKAGAVIQAILNANHALSITSEVNA</sequence>
<feature type="binding site" evidence="7">
    <location>
        <begin position="333"/>
        <end position="335"/>
    </location>
    <ligand>
        <name>L-tryptophan</name>
        <dbReference type="ChEBI" id="CHEBI:57912"/>
    </ligand>
</feature>
<feature type="domain" description="Anthranilate synthase component I N-terminal" evidence="10">
    <location>
        <begin position="36"/>
        <end position="216"/>
    </location>
</feature>
<evidence type="ECO:0000256" key="6">
    <source>
        <dbReference type="PIRNR" id="PIRNR001373"/>
    </source>
</evidence>
<proteinExistence type="inferred from homology"/>
<comment type="caution">
    <text evidence="11">The sequence shown here is derived from an EMBL/GenBank/DDBJ whole genome shotgun (WGS) entry which is preliminary data.</text>
</comment>
<dbReference type="InterPro" id="IPR005257">
    <property type="entry name" value="Anth_synth_I_TrpE"/>
</dbReference>
<evidence type="ECO:0000256" key="2">
    <source>
        <dbReference type="ARBA" id="ARBA00022723"/>
    </source>
</evidence>
<dbReference type="Pfam" id="PF00425">
    <property type="entry name" value="Chorismate_bind"/>
    <property type="match status" value="1"/>
</dbReference>
<evidence type="ECO:0000256" key="8">
    <source>
        <dbReference type="PIRSR" id="PIRSR001373-2"/>
    </source>
</evidence>
<dbReference type="InterPro" id="IPR015890">
    <property type="entry name" value="Chorismate_C"/>
</dbReference>
<accession>A0A432WTU0</accession>
<dbReference type="GO" id="GO:0004049">
    <property type="term" value="F:anthranilate synthase activity"/>
    <property type="evidence" value="ECO:0007669"/>
    <property type="project" value="UniProtKB-EC"/>
</dbReference>
<organism evidence="11 12">
    <name type="scientific">Aliidiomarina shirensis</name>
    <dbReference type="NCBI Taxonomy" id="1048642"/>
    <lineage>
        <taxon>Bacteria</taxon>
        <taxon>Pseudomonadati</taxon>
        <taxon>Pseudomonadota</taxon>
        <taxon>Gammaproteobacteria</taxon>
        <taxon>Alteromonadales</taxon>
        <taxon>Idiomarinaceae</taxon>
        <taxon>Aliidiomarina</taxon>
    </lineage>
</organism>
<comment type="cofactor">
    <cofactor evidence="8">
        <name>Mg(2+)</name>
        <dbReference type="ChEBI" id="CHEBI:18420"/>
    </cofactor>
    <text evidence="8">Binds 1 Mg(2+) ion per subunit.</text>
</comment>
<feature type="binding site" evidence="7">
    <location>
        <position position="511"/>
    </location>
    <ligand>
        <name>chorismate</name>
        <dbReference type="ChEBI" id="CHEBI:29748"/>
    </ligand>
</feature>
<comment type="catalytic activity">
    <reaction evidence="5 6">
        <text>chorismate + L-glutamine = anthranilate + pyruvate + L-glutamate + H(+)</text>
        <dbReference type="Rhea" id="RHEA:21732"/>
        <dbReference type="ChEBI" id="CHEBI:15361"/>
        <dbReference type="ChEBI" id="CHEBI:15378"/>
        <dbReference type="ChEBI" id="CHEBI:16567"/>
        <dbReference type="ChEBI" id="CHEBI:29748"/>
        <dbReference type="ChEBI" id="CHEBI:29985"/>
        <dbReference type="ChEBI" id="CHEBI:58359"/>
        <dbReference type="EC" id="4.1.3.27"/>
    </reaction>
</comment>
<dbReference type="RefSeq" id="WP_126806213.1">
    <property type="nucleotide sequence ID" value="NZ_PIPP01000002.1"/>
</dbReference>
<dbReference type="AlphaFoldDB" id="A0A432WTU0"/>
<comment type="similarity">
    <text evidence="1 6">Belongs to the anthranilate synthase component I family.</text>
</comment>
<reference evidence="12" key="1">
    <citation type="journal article" date="2018" name="Front. Microbiol.">
        <title>Genome-Based Analysis Reveals the Taxonomy and Diversity of the Family Idiomarinaceae.</title>
        <authorList>
            <person name="Liu Y."/>
            <person name="Lai Q."/>
            <person name="Shao Z."/>
        </authorList>
    </citation>
    <scope>NUCLEOTIDE SEQUENCE [LARGE SCALE GENOMIC DNA]</scope>
    <source>
        <strain evidence="12">AIS</strain>
    </source>
</reference>
<evidence type="ECO:0000256" key="4">
    <source>
        <dbReference type="ARBA" id="ARBA00023239"/>
    </source>
</evidence>
<keyword evidence="6 7" id="KW-0822">Tryptophan biosynthesis</keyword>
<comment type="pathway">
    <text evidence="6">Amino-acid biosynthesis; L-tryptophan biosynthesis; L-tryptophan from chorismate: step 1/5.</text>
</comment>
<dbReference type="InterPro" id="IPR019999">
    <property type="entry name" value="Anth_synth_I-like"/>
</dbReference>
<feature type="binding site" evidence="7">
    <location>
        <position position="57"/>
    </location>
    <ligand>
        <name>L-tryptophan</name>
        <dbReference type="ChEBI" id="CHEBI:57912"/>
    </ligand>
</feature>
<feature type="binding site" evidence="7">
    <location>
        <position position="491"/>
    </location>
    <ligand>
        <name>chorismate</name>
        <dbReference type="ChEBI" id="CHEBI:29748"/>
    </ligand>
</feature>
<keyword evidence="6 7" id="KW-0028">Amino-acid biosynthesis</keyword>
<evidence type="ECO:0000259" key="10">
    <source>
        <dbReference type="Pfam" id="PF04715"/>
    </source>
</evidence>
<name>A0A432WTU0_9GAMM</name>
<protein>
    <recommendedName>
        <fullName evidence="6">Anthranilate synthase component 1</fullName>
        <ecNumber evidence="6">4.1.3.27</ecNumber>
    </recommendedName>
</protein>
<keyword evidence="3 8" id="KW-0460">Magnesium</keyword>
<keyword evidence="12" id="KW-1185">Reference proteome</keyword>
<feature type="domain" description="Chorismate-utilising enzyme C-terminal" evidence="9">
    <location>
        <begin position="284"/>
        <end position="544"/>
    </location>
</feature>
<dbReference type="GO" id="GO:0046872">
    <property type="term" value="F:metal ion binding"/>
    <property type="evidence" value="ECO:0007669"/>
    <property type="project" value="UniProtKB-KW"/>
</dbReference>
<dbReference type="NCBIfam" id="NF010079">
    <property type="entry name" value="PRK13564.1"/>
    <property type="match status" value="1"/>
</dbReference>
<dbReference type="InterPro" id="IPR006805">
    <property type="entry name" value="Anth_synth_I_N"/>
</dbReference>
<gene>
    <name evidence="11" type="ORF">CWE13_04205</name>
</gene>
<dbReference type="PRINTS" id="PR00095">
    <property type="entry name" value="ANTSNTHASEI"/>
</dbReference>
<keyword evidence="4 6" id="KW-0456">Lyase</keyword>
<dbReference type="Gene3D" id="3.60.120.10">
    <property type="entry name" value="Anthranilate synthase"/>
    <property type="match status" value="1"/>
</dbReference>
<feature type="binding site" evidence="7">
    <location>
        <begin position="370"/>
        <end position="371"/>
    </location>
    <ligand>
        <name>chorismate</name>
        <dbReference type="ChEBI" id="CHEBI:29748"/>
    </ligand>
</feature>
<dbReference type="OrthoDB" id="9803598at2"/>
<keyword evidence="2 8" id="KW-0479">Metal-binding</keyword>
<feature type="binding site" evidence="7">
    <location>
        <begin position="525"/>
        <end position="527"/>
    </location>
    <ligand>
        <name>chorismate</name>
        <dbReference type="ChEBI" id="CHEBI:29748"/>
    </ligand>
</feature>
<evidence type="ECO:0000313" key="11">
    <source>
        <dbReference type="EMBL" id="RUO37183.1"/>
    </source>
</evidence>
<dbReference type="InterPro" id="IPR005801">
    <property type="entry name" value="ADC_synthase"/>
</dbReference>
<evidence type="ECO:0000313" key="12">
    <source>
        <dbReference type="Proteomes" id="UP000286934"/>
    </source>
</evidence>
<dbReference type="EC" id="4.1.3.27" evidence="6"/>
<dbReference type="SUPFAM" id="SSF56322">
    <property type="entry name" value="ADC synthase"/>
    <property type="match status" value="1"/>
</dbReference>
<dbReference type="PANTHER" id="PTHR11236:SF49">
    <property type="entry name" value="ANTHRANILATE SYNTHASE COMPONENT 1"/>
    <property type="match status" value="1"/>
</dbReference>
<dbReference type="Pfam" id="PF04715">
    <property type="entry name" value="Anth_synt_I_N"/>
    <property type="match status" value="1"/>
</dbReference>
<evidence type="ECO:0000256" key="7">
    <source>
        <dbReference type="PIRSR" id="PIRSR001373-1"/>
    </source>
</evidence>
<evidence type="ECO:0000256" key="5">
    <source>
        <dbReference type="ARBA" id="ARBA00047683"/>
    </source>
</evidence>
<dbReference type="PANTHER" id="PTHR11236">
    <property type="entry name" value="AMINOBENZOATE/ANTHRANILATE SYNTHASE"/>
    <property type="match status" value="1"/>
</dbReference>
<dbReference type="Proteomes" id="UP000286934">
    <property type="component" value="Unassembled WGS sequence"/>
</dbReference>
<feature type="binding site" evidence="8">
    <location>
        <position position="540"/>
    </location>
    <ligand>
        <name>Mg(2+)</name>
        <dbReference type="ChEBI" id="CHEBI:18420"/>
    </ligand>
</feature>
<dbReference type="EMBL" id="PIPP01000002">
    <property type="protein sequence ID" value="RUO37183.1"/>
    <property type="molecule type" value="Genomic_DNA"/>
</dbReference>
<dbReference type="UniPathway" id="UPA00035">
    <property type="reaction ID" value="UER00040"/>
</dbReference>
<dbReference type="NCBIfam" id="TIGR00565">
    <property type="entry name" value="trpE_proteo"/>
    <property type="match status" value="1"/>
</dbReference>